<dbReference type="PIRSF" id="PIRSF018266">
    <property type="entry name" value="FecR"/>
    <property type="match status" value="1"/>
</dbReference>
<dbReference type="Pfam" id="PF16344">
    <property type="entry name" value="FecR_C"/>
    <property type="match status" value="1"/>
</dbReference>
<feature type="domain" description="Protein FecR C-terminal" evidence="3">
    <location>
        <begin position="298"/>
        <end position="366"/>
    </location>
</feature>
<reference evidence="4 5" key="1">
    <citation type="submission" date="2018-04" db="EMBL/GenBank/DDBJ databases">
        <title>Pedobacter chongqingensis sp. nov., isolated from a rottenly hemp rope.</title>
        <authorList>
            <person name="Cai Y."/>
        </authorList>
    </citation>
    <scope>NUCLEOTIDE SEQUENCE [LARGE SCALE GENOMIC DNA]</scope>
    <source>
        <strain evidence="4 5">FJ4-8</strain>
    </source>
</reference>
<proteinExistence type="predicted"/>
<keyword evidence="5" id="KW-1185">Reference proteome</keyword>
<dbReference type="EMBL" id="QEAS01000010">
    <property type="protein sequence ID" value="PWG80202.1"/>
    <property type="molecule type" value="Genomic_DNA"/>
</dbReference>
<keyword evidence="1" id="KW-0812">Transmembrane</keyword>
<comment type="caution">
    <text evidence="4">The sequence shown here is derived from an EMBL/GenBank/DDBJ whole genome shotgun (WGS) entry which is preliminary data.</text>
</comment>
<dbReference type="InterPro" id="IPR032508">
    <property type="entry name" value="FecR_C"/>
</dbReference>
<name>A0A2U2PG09_9SPHI</name>
<dbReference type="AlphaFoldDB" id="A0A2U2PG09"/>
<dbReference type="Gene3D" id="3.55.50.30">
    <property type="match status" value="1"/>
</dbReference>
<keyword evidence="1" id="KW-0472">Membrane</keyword>
<evidence type="ECO:0000256" key="1">
    <source>
        <dbReference type="SAM" id="Phobius"/>
    </source>
</evidence>
<keyword evidence="1" id="KW-1133">Transmembrane helix</keyword>
<dbReference type="RefSeq" id="WP_109416319.1">
    <property type="nucleotide sequence ID" value="NZ_QEAS01000010.1"/>
</dbReference>
<dbReference type="OrthoDB" id="1099963at2"/>
<gene>
    <name evidence="4" type="ORF">DDR33_13495</name>
</gene>
<evidence type="ECO:0000259" key="3">
    <source>
        <dbReference type="Pfam" id="PF16344"/>
    </source>
</evidence>
<feature type="domain" description="FecR protein" evidence="2">
    <location>
        <begin position="164"/>
        <end position="257"/>
    </location>
</feature>
<dbReference type="InterPro" id="IPR006860">
    <property type="entry name" value="FecR"/>
</dbReference>
<organism evidence="4 5">
    <name type="scientific">Pararcticibacter amylolyticus</name>
    <dbReference type="NCBI Taxonomy" id="2173175"/>
    <lineage>
        <taxon>Bacteria</taxon>
        <taxon>Pseudomonadati</taxon>
        <taxon>Bacteroidota</taxon>
        <taxon>Sphingobacteriia</taxon>
        <taxon>Sphingobacteriales</taxon>
        <taxon>Sphingobacteriaceae</taxon>
        <taxon>Pararcticibacter</taxon>
    </lineage>
</organism>
<evidence type="ECO:0000313" key="5">
    <source>
        <dbReference type="Proteomes" id="UP000245647"/>
    </source>
</evidence>
<dbReference type="InterPro" id="IPR012373">
    <property type="entry name" value="Ferrdict_sens_TM"/>
</dbReference>
<feature type="transmembrane region" description="Helical" evidence="1">
    <location>
        <begin position="69"/>
        <end position="89"/>
    </location>
</feature>
<protein>
    <submittedName>
        <fullName evidence="4">Anti-sigma factor</fullName>
    </submittedName>
</protein>
<dbReference type="Gene3D" id="2.60.120.1440">
    <property type="match status" value="1"/>
</dbReference>
<sequence length="368" mass="41057">MEEEKAAELLRKYTDGTASHHEKILFEALYNKVAESQPVLEEQDYEAIRAEIWQRLPAPPVSKNKTGRWLPYAAVLLLAASVIYIYISWFKPLTTAVEYTKDIPSGSDKAVLTLADGTQVYLNKTGAGHIAQQPGSNIVKSKEAILKYEGSGGVGRDLPAYNQLEVPRGGQYQVVLSDGTRVWLNAQTTLVYPVAFPAGKTREVVLNGEAYFEVAKDARRPFIVKGSKQELKVLGTSFNISSYSGEETVTTLLDGSVLINGRSILKPKEQGRVSNALQAPTIIRVDPTEALSWKEGVFIFNDEPLESIMNKVSRWYNVDVYFETDEMKVKTFGGRISRFDSLSEMLRMLTKAGNVKFRIKDQSVYVVK</sequence>
<accession>A0A2U2PG09</accession>
<dbReference type="PANTHER" id="PTHR30273:SF2">
    <property type="entry name" value="PROTEIN FECR"/>
    <property type="match status" value="1"/>
</dbReference>
<dbReference type="Proteomes" id="UP000245647">
    <property type="component" value="Unassembled WGS sequence"/>
</dbReference>
<evidence type="ECO:0000259" key="2">
    <source>
        <dbReference type="Pfam" id="PF04773"/>
    </source>
</evidence>
<dbReference type="GO" id="GO:0016989">
    <property type="term" value="F:sigma factor antagonist activity"/>
    <property type="evidence" value="ECO:0007669"/>
    <property type="project" value="TreeGrafter"/>
</dbReference>
<evidence type="ECO:0000313" key="4">
    <source>
        <dbReference type="EMBL" id="PWG80202.1"/>
    </source>
</evidence>
<dbReference type="PANTHER" id="PTHR30273">
    <property type="entry name" value="PERIPLASMIC SIGNAL SENSOR AND SIGMA FACTOR ACTIVATOR FECR-RELATED"/>
    <property type="match status" value="1"/>
</dbReference>
<dbReference type="Pfam" id="PF04773">
    <property type="entry name" value="FecR"/>
    <property type="match status" value="1"/>
</dbReference>